<comment type="caution">
    <text evidence="4">The sequence shown here is derived from an EMBL/GenBank/DDBJ whole genome shotgun (WGS) entry which is preliminary data.</text>
</comment>
<proteinExistence type="predicted"/>
<accession>A0ABW9GWD9</accession>
<gene>
    <name evidence="4" type="ORF">ACKQTC_00245</name>
</gene>
<keyword evidence="3" id="KW-0732">Signal</keyword>
<reference evidence="4 5" key="1">
    <citation type="journal article" date="2016" name="Int. J. Syst. Evol. Microbiol.">
        <title>Peptococcus simiae sp. nov., isolated from rhesus macaque faeces and emended description of the genus Peptococcus.</title>
        <authorList>
            <person name="Shkoporov A.N."/>
            <person name="Efimov B.A."/>
            <person name="Kondova I."/>
            <person name="Ouwerling B."/>
            <person name="Chaplin A.V."/>
            <person name="Shcherbakova V.A."/>
            <person name="Langermans J.A.M."/>
        </authorList>
    </citation>
    <scope>NUCLEOTIDE SEQUENCE [LARGE SCALE GENOMIC DNA]</scope>
    <source>
        <strain evidence="4 5">M108</strain>
    </source>
</reference>
<evidence type="ECO:0000256" key="3">
    <source>
        <dbReference type="SAM" id="SignalP"/>
    </source>
</evidence>
<evidence type="ECO:0000313" key="4">
    <source>
        <dbReference type="EMBL" id="MFM9412815.1"/>
    </source>
</evidence>
<dbReference type="EMBL" id="JBJUVG010000001">
    <property type="protein sequence ID" value="MFM9412815.1"/>
    <property type="molecule type" value="Genomic_DNA"/>
</dbReference>
<feature type="chain" id="PRO_5046520999" evidence="3">
    <location>
        <begin position="27"/>
        <end position="457"/>
    </location>
</feature>
<feature type="transmembrane region" description="Helical" evidence="2">
    <location>
        <begin position="407"/>
        <end position="426"/>
    </location>
</feature>
<dbReference type="RefSeq" id="WP_408976446.1">
    <property type="nucleotide sequence ID" value="NZ_JBJUVG010000001.1"/>
</dbReference>
<feature type="region of interest" description="Disordered" evidence="1">
    <location>
        <begin position="314"/>
        <end position="348"/>
    </location>
</feature>
<feature type="compositionally biased region" description="Low complexity" evidence="1">
    <location>
        <begin position="328"/>
        <end position="337"/>
    </location>
</feature>
<dbReference type="Gene3D" id="2.60.40.1850">
    <property type="match status" value="1"/>
</dbReference>
<sequence>MAVYWFKRWALVLVVVCGLGLSPLQAADLPADGCYRVPVTLLHAEKDKPSMGAQGLTPEALVEVRQGTASLYLETQVISVTGLTTSLSACHYLEGGAYRPAEPLDYTLEIPGVKGLRPRYFRLTYSPRPGPLPVLVNPQVVFMGGGPLPARLQVDWSGARAVDSGALEALAKAEGAPSAGPMTLSASGLSLDVPAGQSPLPDLTVRLLALNDLEAQQAALGVAEARGWQVALFYPLDRVAPGDVTRLDQVREAYPMKGATLYLPKAYPQATVYRLQGADRQALALEDVGDQWLVHCDLPAQLVMVPGAGSTTPALGAKTKGGPGGKAKAGQAGARAGTSRQAAGANPAKASGLVQAAKASAGPTGQTAGAVNRPAALAAGEAGDQPTEADPTADSEDQVTSRENGPVIFTLLFIFFLLVGVALLLVKRTYPLLKNELDRLMYLRAFERGLRRREDKH</sequence>
<dbReference type="Proteomes" id="UP001631949">
    <property type="component" value="Unassembled WGS sequence"/>
</dbReference>
<feature type="signal peptide" evidence="3">
    <location>
        <begin position="1"/>
        <end position="26"/>
    </location>
</feature>
<feature type="region of interest" description="Disordered" evidence="1">
    <location>
        <begin position="379"/>
        <end position="400"/>
    </location>
</feature>
<name>A0ABW9GWD9_9FIRM</name>
<keyword evidence="2" id="KW-0812">Transmembrane</keyword>
<keyword evidence="5" id="KW-1185">Reference proteome</keyword>
<evidence type="ECO:0000256" key="2">
    <source>
        <dbReference type="SAM" id="Phobius"/>
    </source>
</evidence>
<protein>
    <submittedName>
        <fullName evidence="4">Uncharacterized protein</fullName>
    </submittedName>
</protein>
<keyword evidence="2" id="KW-0472">Membrane</keyword>
<evidence type="ECO:0000256" key="1">
    <source>
        <dbReference type="SAM" id="MobiDB-lite"/>
    </source>
</evidence>
<keyword evidence="2" id="KW-1133">Transmembrane helix</keyword>
<organism evidence="4 5">
    <name type="scientific">Peptococcus simiae</name>
    <dbReference type="NCBI Taxonomy" id="1643805"/>
    <lineage>
        <taxon>Bacteria</taxon>
        <taxon>Bacillati</taxon>
        <taxon>Bacillota</taxon>
        <taxon>Clostridia</taxon>
        <taxon>Eubacteriales</taxon>
        <taxon>Peptococcaceae</taxon>
        <taxon>Peptococcus</taxon>
    </lineage>
</organism>
<evidence type="ECO:0000313" key="5">
    <source>
        <dbReference type="Proteomes" id="UP001631949"/>
    </source>
</evidence>
<dbReference type="InterPro" id="IPR037250">
    <property type="entry name" value="NEAT_dom_sf"/>
</dbReference>